<dbReference type="Proteomes" id="UP000051913">
    <property type="component" value="Unassembled WGS sequence"/>
</dbReference>
<sequence length="62" mass="7184">MTMVVAELRIKIEKYESRASRCEAQAREATDKAQQSFYEVLAGYYTSLATDFRKIMEKRTVA</sequence>
<evidence type="ECO:0000313" key="2">
    <source>
        <dbReference type="EMBL" id="KRR06417.1"/>
    </source>
</evidence>
<feature type="coiled-coil region" evidence="1">
    <location>
        <begin position="5"/>
        <end position="32"/>
    </location>
</feature>
<accession>A0A0R3LF33</accession>
<keyword evidence="3" id="KW-1185">Reference proteome</keyword>
<dbReference type="EMBL" id="LLXX01000108">
    <property type="protein sequence ID" value="KRR06417.1"/>
    <property type="molecule type" value="Genomic_DNA"/>
</dbReference>
<evidence type="ECO:0000256" key="1">
    <source>
        <dbReference type="SAM" id="Coils"/>
    </source>
</evidence>
<comment type="caution">
    <text evidence="2">The sequence shown here is derived from an EMBL/GenBank/DDBJ whole genome shotgun (WGS) entry which is preliminary data.</text>
</comment>
<gene>
    <name evidence="2" type="ORF">CP49_40365</name>
</gene>
<name>A0A0R3LF33_9BRAD</name>
<dbReference type="OrthoDB" id="8252243at2"/>
<reference evidence="2 3" key="1">
    <citation type="submission" date="2014-03" db="EMBL/GenBank/DDBJ databases">
        <title>Bradyrhizobium valentinum sp. nov., isolated from effective nodules of Lupinus mariae-josephae, a lupine endemic of basic-lime soils in Eastern Spain.</title>
        <authorList>
            <person name="Duran D."/>
            <person name="Rey L."/>
            <person name="Navarro A."/>
            <person name="Busquets A."/>
            <person name="Imperial J."/>
            <person name="Ruiz-Argueso T."/>
        </authorList>
    </citation>
    <scope>NUCLEOTIDE SEQUENCE [LARGE SCALE GENOMIC DNA]</scope>
    <source>
        <strain evidence="2 3">LmjM3</strain>
    </source>
</reference>
<keyword evidence="1" id="KW-0175">Coiled coil</keyword>
<proteinExistence type="predicted"/>
<dbReference type="AlphaFoldDB" id="A0A0R3LF33"/>
<organism evidence="2 3">
    <name type="scientific">Bradyrhizobium valentinum</name>
    <dbReference type="NCBI Taxonomy" id="1518501"/>
    <lineage>
        <taxon>Bacteria</taxon>
        <taxon>Pseudomonadati</taxon>
        <taxon>Pseudomonadota</taxon>
        <taxon>Alphaproteobacteria</taxon>
        <taxon>Hyphomicrobiales</taxon>
        <taxon>Nitrobacteraceae</taxon>
        <taxon>Bradyrhizobium</taxon>
    </lineage>
</organism>
<protein>
    <submittedName>
        <fullName evidence="2">Uncharacterized protein</fullName>
    </submittedName>
</protein>
<evidence type="ECO:0000313" key="3">
    <source>
        <dbReference type="Proteomes" id="UP000051913"/>
    </source>
</evidence>
<dbReference type="RefSeq" id="WP_057851288.1">
    <property type="nucleotide sequence ID" value="NZ_LLXX01000108.1"/>
</dbReference>